<dbReference type="AlphaFoldDB" id="G9WFZ9"/>
<comment type="caution">
    <text evidence="9">The sequence shown here is derived from an EMBL/GenBank/DDBJ whole genome shotgun (WGS) entry which is preliminary data.</text>
</comment>
<dbReference type="Gene3D" id="3.40.605.10">
    <property type="entry name" value="Aldehyde Dehydrogenase, Chain A, domain 1"/>
    <property type="match status" value="1"/>
</dbReference>
<evidence type="ECO:0000256" key="1">
    <source>
        <dbReference type="ARBA" id="ARBA00004985"/>
    </source>
</evidence>
<comment type="subcellular location">
    <subcellularLocation>
        <location evidence="7">Cytoplasm</location>
    </subcellularLocation>
</comment>
<keyword evidence="10" id="KW-1185">Reference proteome</keyword>
<keyword evidence="3 7" id="KW-0641">Proline biosynthesis</keyword>
<evidence type="ECO:0000313" key="10">
    <source>
        <dbReference type="Proteomes" id="UP000004959"/>
    </source>
</evidence>
<name>G9WFZ9_9LACO</name>
<dbReference type="SUPFAM" id="SSF53720">
    <property type="entry name" value="ALDH-like"/>
    <property type="match status" value="1"/>
</dbReference>
<dbReference type="HAMAP" id="MF_00412">
    <property type="entry name" value="ProA"/>
    <property type="match status" value="1"/>
</dbReference>
<dbReference type="PATRIC" id="fig|1045004.4.peg.1469"/>
<evidence type="ECO:0000256" key="3">
    <source>
        <dbReference type="ARBA" id="ARBA00022650"/>
    </source>
</evidence>
<dbReference type="EC" id="1.2.1.41" evidence="7"/>
<evidence type="ECO:0000256" key="6">
    <source>
        <dbReference type="ARBA" id="ARBA00049024"/>
    </source>
</evidence>
<protein>
    <recommendedName>
        <fullName evidence="7">Gamma-glutamyl phosphate reductase</fullName>
        <shortName evidence="7">GPR</shortName>
        <ecNumber evidence="7">1.2.1.41</ecNumber>
    </recommendedName>
    <alternativeName>
        <fullName evidence="7">Glutamate-5-semialdehyde dehydrogenase</fullName>
    </alternativeName>
    <alternativeName>
        <fullName evidence="7">Glutamyl-gamma-semialdehyde dehydrogenase</fullName>
        <shortName evidence="7">GSA dehydrogenase</shortName>
    </alternativeName>
</protein>
<gene>
    <name evidence="7" type="primary">proA</name>
    <name evidence="9" type="ORF">OKIT_1496</name>
</gene>
<dbReference type="NCBIfam" id="TIGR00407">
    <property type="entry name" value="proA"/>
    <property type="match status" value="1"/>
</dbReference>
<comment type="function">
    <text evidence="7">Catalyzes the NADPH-dependent reduction of L-glutamate 5-phosphate into L-glutamate 5-semialdehyde and phosphate. The product spontaneously undergoes cyclization to form 1-pyrroline-5-carboxylate.</text>
</comment>
<dbReference type="PANTHER" id="PTHR11063:SF8">
    <property type="entry name" value="DELTA-1-PYRROLINE-5-CARBOXYLATE SYNTHASE"/>
    <property type="match status" value="1"/>
</dbReference>
<keyword evidence="4 7" id="KW-0521">NADP</keyword>
<dbReference type="InterPro" id="IPR000965">
    <property type="entry name" value="GPR_dom"/>
</dbReference>
<dbReference type="InterPro" id="IPR016162">
    <property type="entry name" value="Ald_DH_N"/>
</dbReference>
<dbReference type="Proteomes" id="UP000004959">
    <property type="component" value="Chromosome"/>
</dbReference>
<evidence type="ECO:0000313" key="9">
    <source>
        <dbReference type="EMBL" id="EHN59577.1"/>
    </source>
</evidence>
<dbReference type="PANTHER" id="PTHR11063">
    <property type="entry name" value="GLUTAMATE SEMIALDEHYDE DEHYDROGENASE"/>
    <property type="match status" value="1"/>
</dbReference>
<dbReference type="InterPro" id="IPR012134">
    <property type="entry name" value="Glu-5-SA_DH"/>
</dbReference>
<feature type="domain" description="Aldehyde dehydrogenase" evidence="8">
    <location>
        <begin position="6"/>
        <end position="282"/>
    </location>
</feature>
<dbReference type="InterPro" id="IPR015590">
    <property type="entry name" value="Aldehyde_DH_dom"/>
</dbReference>
<evidence type="ECO:0000256" key="5">
    <source>
        <dbReference type="ARBA" id="ARBA00023002"/>
    </source>
</evidence>
<sequence>MIDIGQRAKTAALSLARLSFAERNAILGAFADAILANKTEILRVNQQELDEHHHDLTLAMQNRLALDSKKIAYIVDSLHALIKIGDPLAGRDQEWQAAAGFKILKKIVPLGVVAMIYEARPNVTIDAAALAVKSANAVILRGGKEAIQTNSFLAHILRETISQLGYNPDMVQLISDNSHASVDELLHARSFVDVLIPRGSRQFINHVVENASVPVIETGAGNDHIFVDESADQQQAIRIILNAKTQSPAVCNAAEKLLIHKDIAKEFLPKIVSELKTAGVEIRADAQALQLDPTLIPASVEDWDTEYNDLIMAVHIVGSLDEAISWISKHTTHHTEAILTQDPAHAAAFMNDIDAAVVMLNASTRFTDGFEFGFGSEIGISTQKLHARGPMGLKALTSYKYEVFGHGEVRK</sequence>
<dbReference type="Gene3D" id="3.40.309.10">
    <property type="entry name" value="Aldehyde Dehydrogenase, Chain A, domain 2"/>
    <property type="match status" value="1"/>
</dbReference>
<dbReference type="UniPathway" id="UPA00098">
    <property type="reaction ID" value="UER00360"/>
</dbReference>
<dbReference type="HOGENOM" id="CLU_030231_0_0_9"/>
<comment type="similarity">
    <text evidence="7">Belongs to the gamma-glutamyl phosphate reductase family.</text>
</comment>
<evidence type="ECO:0000259" key="8">
    <source>
        <dbReference type="Pfam" id="PF00171"/>
    </source>
</evidence>
<dbReference type="FunFam" id="3.40.309.10:FF:000006">
    <property type="entry name" value="Gamma-glutamyl phosphate reductase"/>
    <property type="match status" value="1"/>
</dbReference>
<dbReference type="GO" id="GO:0005737">
    <property type="term" value="C:cytoplasm"/>
    <property type="evidence" value="ECO:0007669"/>
    <property type="project" value="UniProtKB-SubCell"/>
</dbReference>
<evidence type="ECO:0000256" key="7">
    <source>
        <dbReference type="HAMAP-Rule" id="MF_00412"/>
    </source>
</evidence>
<proteinExistence type="inferred from homology"/>
<evidence type="ECO:0000256" key="2">
    <source>
        <dbReference type="ARBA" id="ARBA00022605"/>
    </source>
</evidence>
<dbReference type="STRING" id="336988.NT96_01130"/>
<dbReference type="eggNOG" id="COG0014">
    <property type="taxonomic scope" value="Bacteria"/>
</dbReference>
<dbReference type="InterPro" id="IPR016163">
    <property type="entry name" value="Ald_DH_C"/>
</dbReference>
<dbReference type="PIRSF" id="PIRSF000151">
    <property type="entry name" value="GPR"/>
    <property type="match status" value="1"/>
</dbReference>
<dbReference type="NCBIfam" id="NF001221">
    <property type="entry name" value="PRK00197.1"/>
    <property type="match status" value="1"/>
</dbReference>
<dbReference type="Pfam" id="PF00171">
    <property type="entry name" value="Aldedh"/>
    <property type="match status" value="1"/>
</dbReference>
<dbReference type="InterPro" id="IPR020593">
    <property type="entry name" value="G-glutamylP_reductase_CS"/>
</dbReference>
<dbReference type="CDD" id="cd07079">
    <property type="entry name" value="ALDH_F18-19_ProA-GPR"/>
    <property type="match status" value="1"/>
</dbReference>
<keyword evidence="5 7" id="KW-0560">Oxidoreductase</keyword>
<dbReference type="GO" id="GO:0050661">
    <property type="term" value="F:NADP binding"/>
    <property type="evidence" value="ECO:0007669"/>
    <property type="project" value="InterPro"/>
</dbReference>
<organism evidence="9 10">
    <name type="scientific">Oenococcus kitaharae DSM 17330</name>
    <dbReference type="NCBI Taxonomy" id="1045004"/>
    <lineage>
        <taxon>Bacteria</taxon>
        <taxon>Bacillati</taxon>
        <taxon>Bacillota</taxon>
        <taxon>Bacilli</taxon>
        <taxon>Lactobacillales</taxon>
        <taxon>Lactobacillaceae</taxon>
        <taxon>Oenococcus</taxon>
    </lineage>
</organism>
<comment type="pathway">
    <text evidence="1 7">Amino-acid biosynthesis; L-proline biosynthesis; L-glutamate 5-semialdehyde from L-glutamate: step 2/2.</text>
</comment>
<evidence type="ECO:0000256" key="4">
    <source>
        <dbReference type="ARBA" id="ARBA00022857"/>
    </source>
</evidence>
<keyword evidence="7" id="KW-0963">Cytoplasm</keyword>
<dbReference type="InterPro" id="IPR016161">
    <property type="entry name" value="Ald_DH/histidinol_DH"/>
</dbReference>
<dbReference type="EMBL" id="AFVZ01000001">
    <property type="protein sequence ID" value="EHN59577.1"/>
    <property type="molecule type" value="Genomic_DNA"/>
</dbReference>
<keyword evidence="2 7" id="KW-0028">Amino-acid biosynthesis</keyword>
<dbReference type="GO" id="GO:0004350">
    <property type="term" value="F:glutamate-5-semialdehyde dehydrogenase activity"/>
    <property type="evidence" value="ECO:0007669"/>
    <property type="project" value="UniProtKB-UniRule"/>
</dbReference>
<reference evidence="9 10" key="1">
    <citation type="journal article" date="2012" name="PLoS ONE">
        <title>Functional divergence in the genus oenococcus as predicted by genome sequencing of the newly-described species, Oenococcus kitaharae.</title>
        <authorList>
            <person name="Borneman A.R."/>
            <person name="McCarthy J.M."/>
            <person name="Chambers P.J."/>
            <person name="Bartowsky E.J."/>
        </authorList>
    </citation>
    <scope>NUCLEOTIDE SEQUENCE [LARGE SCALE GENOMIC DNA]</scope>
    <source>
        <strain evidence="10">DSM17330</strain>
    </source>
</reference>
<dbReference type="GO" id="GO:0055129">
    <property type="term" value="P:L-proline biosynthetic process"/>
    <property type="evidence" value="ECO:0007669"/>
    <property type="project" value="UniProtKB-UniRule"/>
</dbReference>
<dbReference type="PROSITE" id="PS01223">
    <property type="entry name" value="PROA"/>
    <property type="match status" value="1"/>
</dbReference>
<comment type="catalytic activity">
    <reaction evidence="6 7">
        <text>L-glutamate 5-semialdehyde + phosphate + NADP(+) = L-glutamyl 5-phosphate + NADPH + H(+)</text>
        <dbReference type="Rhea" id="RHEA:19541"/>
        <dbReference type="ChEBI" id="CHEBI:15378"/>
        <dbReference type="ChEBI" id="CHEBI:43474"/>
        <dbReference type="ChEBI" id="CHEBI:57783"/>
        <dbReference type="ChEBI" id="CHEBI:58066"/>
        <dbReference type="ChEBI" id="CHEBI:58274"/>
        <dbReference type="ChEBI" id="CHEBI:58349"/>
        <dbReference type="EC" id="1.2.1.41"/>
    </reaction>
</comment>
<accession>G9WFZ9</accession>